<dbReference type="OrthoDB" id="5767078at2"/>
<sequence>MHKLSTLWVAIWLLLGLAGCDSSVERGPDADEVAIEFFDRLYNQRNLESAAELASEEYRPLLSRYGTVNAVSRYLYNMNFDQVTIEADRQGIQLYREQSDTARVQVSFSGQRNNQRVETLRDVVLVRQNNRWRVSRVMEVF</sequence>
<reference evidence="2 4" key="1">
    <citation type="journal article" date="2018" name="Front. Microbiol.">
        <title>Genome-Based Analysis Reveals the Taxonomy and Diversity of the Family Idiomarinaceae.</title>
        <authorList>
            <person name="Liu Y."/>
            <person name="Lai Q."/>
            <person name="Shao Z."/>
        </authorList>
    </citation>
    <scope>NUCLEOTIDE SEQUENCE [LARGE SCALE GENOMIC DNA]</scope>
    <source>
        <strain evidence="2 4">CF12-14</strain>
    </source>
</reference>
<name>A0A327X3B3_9GAMM</name>
<accession>A0A327X3B3</accession>
<dbReference type="EMBL" id="QLMD01000001">
    <property type="protein sequence ID" value="RAK01437.1"/>
    <property type="molecule type" value="Genomic_DNA"/>
</dbReference>
<dbReference type="RefSeq" id="WP_111567933.1">
    <property type="nucleotide sequence ID" value="NZ_PIPK01000001.1"/>
</dbReference>
<evidence type="ECO:0000313" key="3">
    <source>
        <dbReference type="Proteomes" id="UP000249203"/>
    </source>
</evidence>
<dbReference type="Proteomes" id="UP000287865">
    <property type="component" value="Unassembled WGS sequence"/>
</dbReference>
<proteinExistence type="predicted"/>
<evidence type="ECO:0000313" key="4">
    <source>
        <dbReference type="Proteomes" id="UP000287865"/>
    </source>
</evidence>
<gene>
    <name evidence="1" type="ORF">B0I24_10160</name>
    <name evidence="2" type="ORF">CWE07_00275</name>
</gene>
<dbReference type="PROSITE" id="PS51257">
    <property type="entry name" value="PROKAR_LIPOPROTEIN"/>
    <property type="match status" value="1"/>
</dbReference>
<reference evidence="1 3" key="2">
    <citation type="submission" date="2018-06" db="EMBL/GenBank/DDBJ databases">
        <title>Genomic Encyclopedia of Type Strains, Phase III (KMG-III): the genomes of soil and plant-associated and newly described type strains.</title>
        <authorList>
            <person name="Whitman W."/>
        </authorList>
    </citation>
    <scope>NUCLEOTIDE SEQUENCE [LARGE SCALE GENOMIC DNA]</scope>
    <source>
        <strain evidence="1 3">CGMCC 1.15366</strain>
    </source>
</reference>
<dbReference type="Proteomes" id="UP000249203">
    <property type="component" value="Unassembled WGS sequence"/>
</dbReference>
<comment type="caution">
    <text evidence="1">The sequence shown here is derived from an EMBL/GenBank/DDBJ whole genome shotgun (WGS) entry which is preliminary data.</text>
</comment>
<keyword evidence="4" id="KW-1185">Reference proteome</keyword>
<evidence type="ECO:0000313" key="2">
    <source>
        <dbReference type="EMBL" id="RUO28277.1"/>
    </source>
</evidence>
<organism evidence="1 3">
    <name type="scientific">Aliidiomarina maris</name>
    <dbReference type="NCBI Taxonomy" id="531312"/>
    <lineage>
        <taxon>Bacteria</taxon>
        <taxon>Pseudomonadati</taxon>
        <taxon>Pseudomonadota</taxon>
        <taxon>Gammaproteobacteria</taxon>
        <taxon>Alteromonadales</taxon>
        <taxon>Idiomarinaceae</taxon>
        <taxon>Aliidiomarina</taxon>
    </lineage>
</organism>
<dbReference type="EMBL" id="PIPK01000001">
    <property type="protein sequence ID" value="RUO28277.1"/>
    <property type="molecule type" value="Genomic_DNA"/>
</dbReference>
<protein>
    <recommendedName>
        <fullName evidence="5">DUF3828 domain-containing protein</fullName>
    </recommendedName>
</protein>
<evidence type="ECO:0008006" key="5">
    <source>
        <dbReference type="Google" id="ProtNLM"/>
    </source>
</evidence>
<dbReference type="AlphaFoldDB" id="A0A327X3B3"/>
<evidence type="ECO:0000313" key="1">
    <source>
        <dbReference type="EMBL" id="RAK01437.1"/>
    </source>
</evidence>